<dbReference type="AlphaFoldDB" id="A0A0F9K692"/>
<dbReference type="GO" id="GO:0003677">
    <property type="term" value="F:DNA binding"/>
    <property type="evidence" value="ECO:0007669"/>
    <property type="project" value="InterPro"/>
</dbReference>
<dbReference type="PANTHER" id="PTHR33375:SF1">
    <property type="entry name" value="CHROMOSOME-PARTITIONING PROTEIN PARB-RELATED"/>
    <property type="match status" value="1"/>
</dbReference>
<protein>
    <recommendedName>
        <fullName evidence="2">ParB-like N-terminal domain-containing protein</fullName>
    </recommendedName>
</protein>
<proteinExistence type="predicted"/>
<dbReference type="Gene3D" id="1.10.10.2830">
    <property type="match status" value="1"/>
</dbReference>
<feature type="domain" description="ParB-like N-terminal" evidence="2">
    <location>
        <begin position="6"/>
        <end position="104"/>
    </location>
</feature>
<dbReference type="InterPro" id="IPR041468">
    <property type="entry name" value="HTH_ParB/Spo0J"/>
</dbReference>
<evidence type="ECO:0000313" key="3">
    <source>
        <dbReference type="EMBL" id="KKM77518.1"/>
    </source>
</evidence>
<dbReference type="InterPro" id="IPR036086">
    <property type="entry name" value="ParB/Sulfiredoxin_sf"/>
</dbReference>
<dbReference type="EMBL" id="LAZR01008630">
    <property type="protein sequence ID" value="KKM77518.1"/>
    <property type="molecule type" value="Genomic_DNA"/>
</dbReference>
<name>A0A0F9K692_9ZZZZ</name>
<keyword evidence="1" id="KW-0159">Chromosome partition</keyword>
<evidence type="ECO:0000256" key="1">
    <source>
        <dbReference type="ARBA" id="ARBA00022829"/>
    </source>
</evidence>
<dbReference type="SUPFAM" id="SSF109709">
    <property type="entry name" value="KorB DNA-binding domain-like"/>
    <property type="match status" value="1"/>
</dbReference>
<gene>
    <name evidence="3" type="ORF">LCGC14_1369190</name>
</gene>
<dbReference type="InterPro" id="IPR004437">
    <property type="entry name" value="ParB/RepB/Spo0J"/>
</dbReference>
<sequence>MSTSLRSIKITDIRENPVALRAVDRESEAFVGLRDSIALVGIMNPINVRERTEVIEGQTITYYELCDGLHRYTAAVDVGITELNVQILTLDDADVLEAQVMANVHKIDTKPVQYTQQMNRIFAGNPAMTISDMAAKLAKSPSWVSQRLGLLKLEKGIAELVDDGKITISNAVVLAKLPHEEQVNFVTQLSLSARMNLPHKFKHVPRNYVTQHAKGVSPAKSLLSLLLDSKRWLF</sequence>
<comment type="caution">
    <text evidence="3">The sequence shown here is derived from an EMBL/GenBank/DDBJ whole genome shotgun (WGS) entry which is preliminary data.</text>
</comment>
<dbReference type="SUPFAM" id="SSF110849">
    <property type="entry name" value="ParB/Sulfiredoxin"/>
    <property type="match status" value="1"/>
</dbReference>
<dbReference type="InterPro" id="IPR050336">
    <property type="entry name" value="Chromosome_partition/occlusion"/>
</dbReference>
<dbReference type="GO" id="GO:0005694">
    <property type="term" value="C:chromosome"/>
    <property type="evidence" value="ECO:0007669"/>
    <property type="project" value="TreeGrafter"/>
</dbReference>
<dbReference type="Pfam" id="PF02195">
    <property type="entry name" value="ParB_N"/>
    <property type="match status" value="1"/>
</dbReference>
<dbReference type="NCBIfam" id="TIGR00180">
    <property type="entry name" value="parB_part"/>
    <property type="match status" value="1"/>
</dbReference>
<dbReference type="Pfam" id="PF17762">
    <property type="entry name" value="HTH_ParB"/>
    <property type="match status" value="1"/>
</dbReference>
<dbReference type="Gene3D" id="3.90.1530.30">
    <property type="match status" value="1"/>
</dbReference>
<accession>A0A0F9K692</accession>
<dbReference type="InterPro" id="IPR003115">
    <property type="entry name" value="ParB_N"/>
</dbReference>
<dbReference type="PANTHER" id="PTHR33375">
    <property type="entry name" value="CHROMOSOME-PARTITIONING PROTEIN PARB-RELATED"/>
    <property type="match status" value="1"/>
</dbReference>
<dbReference type="SMART" id="SM00470">
    <property type="entry name" value="ParB"/>
    <property type="match status" value="1"/>
</dbReference>
<evidence type="ECO:0000259" key="2">
    <source>
        <dbReference type="SMART" id="SM00470"/>
    </source>
</evidence>
<organism evidence="3">
    <name type="scientific">marine sediment metagenome</name>
    <dbReference type="NCBI Taxonomy" id="412755"/>
    <lineage>
        <taxon>unclassified sequences</taxon>
        <taxon>metagenomes</taxon>
        <taxon>ecological metagenomes</taxon>
    </lineage>
</organism>
<reference evidence="3" key="1">
    <citation type="journal article" date="2015" name="Nature">
        <title>Complex archaea that bridge the gap between prokaryotes and eukaryotes.</title>
        <authorList>
            <person name="Spang A."/>
            <person name="Saw J.H."/>
            <person name="Jorgensen S.L."/>
            <person name="Zaremba-Niedzwiedzka K."/>
            <person name="Martijn J."/>
            <person name="Lind A.E."/>
            <person name="van Eijk R."/>
            <person name="Schleper C."/>
            <person name="Guy L."/>
            <person name="Ettema T.J."/>
        </authorList>
    </citation>
    <scope>NUCLEOTIDE SEQUENCE</scope>
</reference>
<dbReference type="GO" id="GO:0007059">
    <property type="term" value="P:chromosome segregation"/>
    <property type="evidence" value="ECO:0007669"/>
    <property type="project" value="UniProtKB-KW"/>
</dbReference>